<organism evidence="4">
    <name type="scientific">Nippostrongylus brasiliensis</name>
    <name type="common">Rat hookworm</name>
    <dbReference type="NCBI Taxonomy" id="27835"/>
    <lineage>
        <taxon>Eukaryota</taxon>
        <taxon>Metazoa</taxon>
        <taxon>Ecdysozoa</taxon>
        <taxon>Nematoda</taxon>
        <taxon>Chromadorea</taxon>
        <taxon>Rhabditida</taxon>
        <taxon>Rhabditina</taxon>
        <taxon>Rhabditomorpha</taxon>
        <taxon>Strongyloidea</taxon>
        <taxon>Heligmosomidae</taxon>
        <taxon>Nippostrongylus</taxon>
    </lineage>
</organism>
<evidence type="ECO:0000313" key="2">
    <source>
        <dbReference type="EMBL" id="VDL68417.1"/>
    </source>
</evidence>
<evidence type="ECO:0000256" key="1">
    <source>
        <dbReference type="SAM" id="MobiDB-lite"/>
    </source>
</evidence>
<feature type="region of interest" description="Disordered" evidence="1">
    <location>
        <begin position="1"/>
        <end position="25"/>
    </location>
</feature>
<sequence length="91" mass="9616">MSVTGEVGTTCRSNGRGGAESSCGQTNHLTWTKGDLMATGLTDALGGHVDEESSSKRVSWRLADARGGNDRETMCGEEVETSSCWANDSRC</sequence>
<evidence type="ECO:0000313" key="3">
    <source>
        <dbReference type="Proteomes" id="UP000271162"/>
    </source>
</evidence>
<dbReference type="WBParaSite" id="NBR_0000482801-mRNA-1">
    <property type="protein sequence ID" value="NBR_0000482801-mRNA-1"/>
    <property type="gene ID" value="NBR_0000482801"/>
</dbReference>
<reference evidence="4" key="1">
    <citation type="submission" date="2017-02" db="UniProtKB">
        <authorList>
            <consortium name="WormBaseParasite"/>
        </authorList>
    </citation>
    <scope>IDENTIFICATION</scope>
</reference>
<dbReference type="AlphaFoldDB" id="A0A0N4XQM6"/>
<evidence type="ECO:0000313" key="4">
    <source>
        <dbReference type="WBParaSite" id="NBR_0000482801-mRNA-1"/>
    </source>
</evidence>
<name>A0A0N4XQM6_NIPBR</name>
<keyword evidence="3" id="KW-1185">Reference proteome</keyword>
<gene>
    <name evidence="2" type="ORF">NBR_LOCUS4828</name>
</gene>
<reference evidence="2 3" key="2">
    <citation type="submission" date="2018-11" db="EMBL/GenBank/DDBJ databases">
        <authorList>
            <consortium name="Pathogen Informatics"/>
        </authorList>
    </citation>
    <scope>NUCLEOTIDE SEQUENCE [LARGE SCALE GENOMIC DNA]</scope>
</reference>
<dbReference type="Proteomes" id="UP000271162">
    <property type="component" value="Unassembled WGS sequence"/>
</dbReference>
<dbReference type="EMBL" id="UYSL01009925">
    <property type="protein sequence ID" value="VDL68417.1"/>
    <property type="molecule type" value="Genomic_DNA"/>
</dbReference>
<protein>
    <submittedName>
        <fullName evidence="2 4">Uncharacterized protein</fullName>
    </submittedName>
</protein>
<proteinExistence type="predicted"/>
<accession>A0A0N4XQM6</accession>